<name>A1ZWV5_MICM2</name>
<protein>
    <submittedName>
        <fullName evidence="1">Transposase</fullName>
    </submittedName>
</protein>
<gene>
    <name evidence="1" type="ORF">M23134_05902</name>
</gene>
<accession>A1ZWV5</accession>
<reference evidence="1 2" key="1">
    <citation type="submission" date="2007-01" db="EMBL/GenBank/DDBJ databases">
        <authorList>
            <person name="Haygood M."/>
            <person name="Podell S."/>
            <person name="Anderson C."/>
            <person name="Hopkinson B."/>
            <person name="Roe K."/>
            <person name="Barbeau K."/>
            <person name="Gaasterland T."/>
            <person name="Ferriera S."/>
            <person name="Johnson J."/>
            <person name="Kravitz S."/>
            <person name="Beeson K."/>
            <person name="Sutton G."/>
            <person name="Rogers Y.-H."/>
            <person name="Friedman R."/>
            <person name="Frazier M."/>
            <person name="Venter J.C."/>
        </authorList>
    </citation>
    <scope>NUCLEOTIDE SEQUENCE [LARGE SCALE GENOMIC DNA]</scope>
    <source>
        <strain evidence="1 2">ATCC 23134</strain>
    </source>
</reference>
<evidence type="ECO:0000313" key="1">
    <source>
        <dbReference type="EMBL" id="EAY25132.1"/>
    </source>
</evidence>
<organism evidence="1 2">
    <name type="scientific">Microscilla marina ATCC 23134</name>
    <dbReference type="NCBI Taxonomy" id="313606"/>
    <lineage>
        <taxon>Bacteria</taxon>
        <taxon>Pseudomonadati</taxon>
        <taxon>Bacteroidota</taxon>
        <taxon>Cytophagia</taxon>
        <taxon>Cytophagales</taxon>
        <taxon>Microscillaceae</taxon>
        <taxon>Microscilla</taxon>
    </lineage>
</organism>
<dbReference type="RefSeq" id="WP_002703417.1">
    <property type="nucleotide sequence ID" value="NZ_AAWS01000054.1"/>
</dbReference>
<dbReference type="Proteomes" id="UP000004095">
    <property type="component" value="Unassembled WGS sequence"/>
</dbReference>
<proteinExistence type="predicted"/>
<keyword evidence="2" id="KW-1185">Reference proteome</keyword>
<dbReference type="AlphaFoldDB" id="A1ZWV5"/>
<evidence type="ECO:0000313" key="2">
    <source>
        <dbReference type="Proteomes" id="UP000004095"/>
    </source>
</evidence>
<dbReference type="OrthoDB" id="1270539at2"/>
<sequence length="86" mass="9346">MDNLNTSLALYEKHKTSSGGEETGYDGGKNIRGQKRFILTDAQGLILGIYVCGANVSEKAGAKNYCPNYEKKTLLIACVEELPKFG</sequence>
<comment type="caution">
    <text evidence="1">The sequence shown here is derived from an EMBL/GenBank/DDBJ whole genome shotgun (WGS) entry which is preliminary data.</text>
</comment>
<dbReference type="EMBL" id="AAWS01000054">
    <property type="protein sequence ID" value="EAY25132.1"/>
    <property type="molecule type" value="Genomic_DNA"/>
</dbReference>